<evidence type="ECO:0000313" key="2">
    <source>
        <dbReference type="Proteomes" id="UP000245626"/>
    </source>
</evidence>
<proteinExistence type="predicted"/>
<dbReference type="Proteomes" id="UP000245626">
    <property type="component" value="Unassembled WGS sequence"/>
</dbReference>
<dbReference type="EMBL" id="KZ819996">
    <property type="protein sequence ID" value="PWN49875.1"/>
    <property type="molecule type" value="Genomic_DNA"/>
</dbReference>
<gene>
    <name evidence="1" type="ORF">IE53DRAFT_122950</name>
</gene>
<reference evidence="1 2" key="1">
    <citation type="journal article" date="2018" name="Mol. Biol. Evol.">
        <title>Broad Genomic Sampling Reveals a Smut Pathogenic Ancestry of the Fungal Clade Ustilaginomycotina.</title>
        <authorList>
            <person name="Kijpornyongpan T."/>
            <person name="Mondo S.J."/>
            <person name="Barry K."/>
            <person name="Sandor L."/>
            <person name="Lee J."/>
            <person name="Lipzen A."/>
            <person name="Pangilinan J."/>
            <person name="LaButti K."/>
            <person name="Hainaut M."/>
            <person name="Henrissat B."/>
            <person name="Grigoriev I.V."/>
            <person name="Spatafora J.W."/>
            <person name="Aime M.C."/>
        </authorList>
    </citation>
    <scope>NUCLEOTIDE SEQUENCE [LARGE SCALE GENOMIC DNA]</scope>
    <source>
        <strain evidence="1 2">SA 807</strain>
    </source>
</reference>
<organism evidence="1 2">
    <name type="scientific">Violaceomyces palustris</name>
    <dbReference type="NCBI Taxonomy" id="1673888"/>
    <lineage>
        <taxon>Eukaryota</taxon>
        <taxon>Fungi</taxon>
        <taxon>Dikarya</taxon>
        <taxon>Basidiomycota</taxon>
        <taxon>Ustilaginomycotina</taxon>
        <taxon>Ustilaginomycetes</taxon>
        <taxon>Violaceomycetales</taxon>
        <taxon>Violaceomycetaceae</taxon>
        <taxon>Violaceomyces</taxon>
    </lineage>
</organism>
<sequence length="478" mass="50144">MSSYDSSSSEAGPSIPRPKPRFTGWLTMAPTTDAPIASGSANASQNISSTSTTYDPIASTHGGNFVGGSLMYTSTSRSKPKSTKRAKKAASFHLADDADEHDERSSDGDSSSHSSSYSVESEDSPLFDVRASFAPMPRYAPRGAGGPTSKLETASSTFGAGPGAGETAEQAHQGLGPPARNGLQKLNGGGGIEYGGVQFKGKTAHAVEQEMEQLQDVSLMSHAPDAAYLASRLNMLKRNLEVEERMPSYVAYDEDILSEDEMVVMPDLVSTNTTAPVSNASTTSLLDDEEDEVPLDASLDLNVRITDHGSGSSSPSCKPIPIPGSKKRLASVELASSDFTSSCGTTMIDLSRAKAAALDARIEIRQLRRSDLEQVRDLHALHGDNDMVSMGLDRESRSEASLARGPCGTGLVSSELGDEQEEDKGVFCQGVVIPPLLVPPPAPTTSPLMLPTHLPVPPPASPTGLAPAAFAPQIESNG</sequence>
<accession>A0ACD0NVV5</accession>
<protein>
    <submittedName>
        <fullName evidence="1">Uncharacterized protein</fullName>
    </submittedName>
</protein>
<keyword evidence="2" id="KW-1185">Reference proteome</keyword>
<name>A0ACD0NVV5_9BASI</name>
<evidence type="ECO:0000313" key="1">
    <source>
        <dbReference type="EMBL" id="PWN49875.1"/>
    </source>
</evidence>